<keyword evidence="3 15" id="KW-0723">Serine/threonine-protein kinase</keyword>
<reference evidence="17" key="1">
    <citation type="submission" date="2025-08" db="UniProtKB">
        <authorList>
            <consortium name="Ensembl"/>
        </authorList>
    </citation>
    <scope>IDENTIFICATION</scope>
</reference>
<dbReference type="Proteomes" id="UP000472260">
    <property type="component" value="Unassembled WGS sequence"/>
</dbReference>
<keyword evidence="8 14" id="KW-0067">ATP-binding</keyword>
<dbReference type="GO" id="GO:0004683">
    <property type="term" value="F:calcium/calmodulin-dependent protein kinase activity"/>
    <property type="evidence" value="ECO:0007669"/>
    <property type="project" value="UniProtKB-EC"/>
</dbReference>
<evidence type="ECO:0000313" key="17">
    <source>
        <dbReference type="Ensembl" id="ENSSANP00000079965.1"/>
    </source>
</evidence>
<feature type="domain" description="Protein kinase" evidence="16">
    <location>
        <begin position="13"/>
        <end position="241"/>
    </location>
</feature>
<evidence type="ECO:0000313" key="18">
    <source>
        <dbReference type="Proteomes" id="UP000472260"/>
    </source>
</evidence>
<reference evidence="17" key="2">
    <citation type="submission" date="2025-09" db="UniProtKB">
        <authorList>
            <consortium name="Ensembl"/>
        </authorList>
    </citation>
    <scope>IDENTIFICATION</scope>
</reference>
<sequence length="466" mass="52909">MATTTCTRFTDEYQLYEELGKGAFSVVRRCVKLSTGQEYAAKIINTKKLSARDHQKLEREARICRLLKHHNIVDYYHTLSSGECCVIFILDSVHHIHQHDIVHRDLKPENLLLASKCKNAAVKLADFGLAIEVQGDQQAWFGFAGTPGYLSPEVLRKEAYGKPVDIWACGVILYILLVGYPPFWDEDQHKLYQQIKAGAYDFPSPEWDTVTPEAKNLINQMLTINPAKRITAQEALKHPWVCQRSTVASMMHRQETVECLKKFNARRKLKGAILTTMLVSRNFSGKLLGYDPQTNSTKNSIVTSPKGNLPSPALVFTSLILFFSSTPSFFPFSRKQEIIKITEQLIEAINNGDFEAYVKICDHGLTCFEPEALGNLVEGMDFHRFYFENLLSKNSKPIHTTILNPHVHLIGEEAACIAYIRLTQYVDGQGRPRSSQSEETRVWHRRDSKWQNVHFHCSGAPAAPLQ</sequence>
<comment type="catalytic activity">
    <reaction evidence="11">
        <text>L-seryl-[protein] + ATP = O-phospho-L-seryl-[protein] + ADP + H(+)</text>
        <dbReference type="Rhea" id="RHEA:17989"/>
        <dbReference type="Rhea" id="RHEA-COMP:9863"/>
        <dbReference type="Rhea" id="RHEA-COMP:11604"/>
        <dbReference type="ChEBI" id="CHEBI:15378"/>
        <dbReference type="ChEBI" id="CHEBI:29999"/>
        <dbReference type="ChEBI" id="CHEBI:30616"/>
        <dbReference type="ChEBI" id="CHEBI:83421"/>
        <dbReference type="ChEBI" id="CHEBI:456216"/>
        <dbReference type="EC" id="2.7.11.17"/>
    </reaction>
</comment>
<keyword evidence="9" id="KW-0112">Calmodulin-binding</keyword>
<organism evidence="17 18">
    <name type="scientific">Sinocyclocheilus anshuiensis</name>
    <dbReference type="NCBI Taxonomy" id="1608454"/>
    <lineage>
        <taxon>Eukaryota</taxon>
        <taxon>Metazoa</taxon>
        <taxon>Chordata</taxon>
        <taxon>Craniata</taxon>
        <taxon>Vertebrata</taxon>
        <taxon>Euteleostomi</taxon>
        <taxon>Actinopterygii</taxon>
        <taxon>Neopterygii</taxon>
        <taxon>Teleostei</taxon>
        <taxon>Ostariophysi</taxon>
        <taxon>Cypriniformes</taxon>
        <taxon>Cyprinidae</taxon>
        <taxon>Cyprininae</taxon>
        <taxon>Sinocyclocheilus</taxon>
    </lineage>
</organism>
<comment type="similarity">
    <text evidence="1">Belongs to the protein kinase superfamily. CAMK Ser/Thr protein kinase family. CaMK subfamily.</text>
</comment>
<keyword evidence="18" id="KW-1185">Reference proteome</keyword>
<evidence type="ECO:0000256" key="3">
    <source>
        <dbReference type="ARBA" id="ARBA00022527"/>
    </source>
</evidence>
<evidence type="ECO:0000256" key="11">
    <source>
        <dbReference type="ARBA" id="ARBA00047430"/>
    </source>
</evidence>
<accession>A0A671R9Y0</accession>
<protein>
    <recommendedName>
        <fullName evidence="2">calcium/calmodulin-dependent protein kinase</fullName>
        <ecNumber evidence="2">2.7.11.17</ecNumber>
    </recommendedName>
</protein>
<dbReference type="PROSITE" id="PS00108">
    <property type="entry name" value="PROTEIN_KINASE_ST"/>
    <property type="match status" value="1"/>
</dbReference>
<dbReference type="Gene3D" id="3.30.200.20">
    <property type="entry name" value="Phosphorylase Kinase, domain 1"/>
    <property type="match status" value="1"/>
</dbReference>
<feature type="binding site" evidence="14">
    <location>
        <position position="42"/>
    </location>
    <ligand>
        <name>ATP</name>
        <dbReference type="ChEBI" id="CHEBI:30616"/>
    </ligand>
</feature>
<evidence type="ECO:0000256" key="13">
    <source>
        <dbReference type="ARBA" id="ARBA00064333"/>
    </source>
</evidence>
<dbReference type="InterPro" id="IPR013543">
    <property type="entry name" value="Ca/CaM-dep_prot_kinase-assoc"/>
</dbReference>
<dbReference type="Gene3D" id="3.10.450.50">
    <property type="match status" value="1"/>
</dbReference>
<dbReference type="InterPro" id="IPR017441">
    <property type="entry name" value="Protein_kinase_ATP_BS"/>
</dbReference>
<dbReference type="AlphaFoldDB" id="A0A671R9Y0"/>
<evidence type="ECO:0000256" key="8">
    <source>
        <dbReference type="ARBA" id="ARBA00022840"/>
    </source>
</evidence>
<keyword evidence="7" id="KW-0418">Kinase</keyword>
<evidence type="ECO:0000256" key="9">
    <source>
        <dbReference type="ARBA" id="ARBA00022860"/>
    </source>
</evidence>
<dbReference type="SUPFAM" id="SSF56112">
    <property type="entry name" value="Protein kinase-like (PK-like)"/>
    <property type="match status" value="1"/>
</dbReference>
<comment type="function">
    <text evidence="12">CaM-kinase II (CAMK2) is a prominent kinase in the central nervous system.</text>
</comment>
<dbReference type="PROSITE" id="PS00107">
    <property type="entry name" value="PROTEIN_KINASE_ATP"/>
    <property type="match status" value="1"/>
</dbReference>
<evidence type="ECO:0000256" key="4">
    <source>
        <dbReference type="ARBA" id="ARBA00022553"/>
    </source>
</evidence>
<dbReference type="SMART" id="SM00220">
    <property type="entry name" value="S_TKc"/>
    <property type="match status" value="1"/>
</dbReference>
<comment type="catalytic activity">
    <reaction evidence="10">
        <text>L-threonyl-[protein] + ATP = O-phospho-L-threonyl-[protein] + ADP + H(+)</text>
        <dbReference type="Rhea" id="RHEA:46608"/>
        <dbReference type="Rhea" id="RHEA-COMP:11060"/>
        <dbReference type="Rhea" id="RHEA-COMP:11605"/>
        <dbReference type="ChEBI" id="CHEBI:15378"/>
        <dbReference type="ChEBI" id="CHEBI:30013"/>
        <dbReference type="ChEBI" id="CHEBI:30616"/>
        <dbReference type="ChEBI" id="CHEBI:61977"/>
        <dbReference type="ChEBI" id="CHEBI:456216"/>
        <dbReference type="EC" id="2.7.11.17"/>
    </reaction>
</comment>
<dbReference type="Pfam" id="PF00069">
    <property type="entry name" value="Pkinase"/>
    <property type="match status" value="2"/>
</dbReference>
<dbReference type="Ensembl" id="ENSSANT00000084988.1">
    <property type="protein sequence ID" value="ENSSANP00000079965.1"/>
    <property type="gene ID" value="ENSSANG00000038869.1"/>
</dbReference>
<dbReference type="FunFam" id="3.10.450.50:FF:000001">
    <property type="entry name" value="calcium/calmodulin-dependent protein kinase type II subunit gamma isoform X1"/>
    <property type="match status" value="1"/>
</dbReference>
<dbReference type="InterPro" id="IPR000719">
    <property type="entry name" value="Prot_kinase_dom"/>
</dbReference>
<name>A0A671R9Y0_9TELE</name>
<dbReference type="SUPFAM" id="SSF54427">
    <property type="entry name" value="NTF2-like"/>
    <property type="match status" value="1"/>
</dbReference>
<dbReference type="InterPro" id="IPR011009">
    <property type="entry name" value="Kinase-like_dom_sf"/>
</dbReference>
<evidence type="ECO:0000256" key="10">
    <source>
        <dbReference type="ARBA" id="ARBA00047307"/>
    </source>
</evidence>
<comment type="subunit">
    <text evidence="13">CAMK2 is composed of four different chains: alpha, beta, gamma, and delta. The different isoforms assemble into homo- or heteromultimeric holoenzymes composed of 8 to 12 subunits.</text>
</comment>
<dbReference type="CDD" id="cd14086">
    <property type="entry name" value="STKc_CaMKII"/>
    <property type="match status" value="1"/>
</dbReference>
<dbReference type="PANTHER" id="PTHR24347">
    <property type="entry name" value="SERINE/THREONINE-PROTEIN KINASE"/>
    <property type="match status" value="1"/>
</dbReference>
<dbReference type="InterPro" id="IPR032710">
    <property type="entry name" value="NTF2-like_dom_sf"/>
</dbReference>
<evidence type="ECO:0000259" key="16">
    <source>
        <dbReference type="PROSITE" id="PS50011"/>
    </source>
</evidence>
<dbReference type="GO" id="GO:0005516">
    <property type="term" value="F:calmodulin binding"/>
    <property type="evidence" value="ECO:0007669"/>
    <property type="project" value="UniProtKB-KW"/>
</dbReference>
<evidence type="ECO:0000256" key="5">
    <source>
        <dbReference type="ARBA" id="ARBA00022679"/>
    </source>
</evidence>
<keyword evidence="4" id="KW-0597">Phosphoprotein</keyword>
<dbReference type="InterPro" id="IPR008271">
    <property type="entry name" value="Ser/Thr_kinase_AS"/>
</dbReference>
<evidence type="ECO:0000256" key="1">
    <source>
        <dbReference type="ARBA" id="ARBA00005354"/>
    </source>
</evidence>
<evidence type="ECO:0000256" key="12">
    <source>
        <dbReference type="ARBA" id="ARBA00056581"/>
    </source>
</evidence>
<keyword evidence="6 14" id="KW-0547">Nucleotide-binding</keyword>
<evidence type="ECO:0000256" key="14">
    <source>
        <dbReference type="PROSITE-ProRule" id="PRU10141"/>
    </source>
</evidence>
<dbReference type="PROSITE" id="PS50011">
    <property type="entry name" value="PROTEIN_KINASE_DOM"/>
    <property type="match status" value="1"/>
</dbReference>
<gene>
    <name evidence="17" type="primary">LOC107654637</name>
</gene>
<dbReference type="EC" id="2.7.11.17" evidence="2"/>
<dbReference type="Gene3D" id="6.10.140.620">
    <property type="match status" value="1"/>
</dbReference>
<proteinExistence type="inferred from homology"/>
<dbReference type="FunFam" id="3.30.200.20:FF:000051">
    <property type="entry name" value="Peripheral plasma membrane protein CASK isoform B"/>
    <property type="match status" value="1"/>
</dbReference>
<dbReference type="FunFam" id="1.10.510.10:FF:000001">
    <property type="entry name" value="Calcium/calmodulin-dependent protein kinase type II subunit delta"/>
    <property type="match status" value="1"/>
</dbReference>
<keyword evidence="5" id="KW-0808">Transferase</keyword>
<dbReference type="Pfam" id="PF08332">
    <property type="entry name" value="CaMKII_AD"/>
    <property type="match status" value="1"/>
</dbReference>
<dbReference type="GO" id="GO:0005524">
    <property type="term" value="F:ATP binding"/>
    <property type="evidence" value="ECO:0007669"/>
    <property type="project" value="UniProtKB-UniRule"/>
</dbReference>
<dbReference type="Gene3D" id="1.10.510.10">
    <property type="entry name" value="Transferase(Phosphotransferase) domain 1"/>
    <property type="match status" value="1"/>
</dbReference>
<evidence type="ECO:0000256" key="6">
    <source>
        <dbReference type="ARBA" id="ARBA00022741"/>
    </source>
</evidence>
<evidence type="ECO:0000256" key="2">
    <source>
        <dbReference type="ARBA" id="ARBA00012434"/>
    </source>
</evidence>
<evidence type="ECO:0000256" key="7">
    <source>
        <dbReference type="ARBA" id="ARBA00022777"/>
    </source>
</evidence>
<evidence type="ECO:0000256" key="15">
    <source>
        <dbReference type="RuleBase" id="RU000304"/>
    </source>
</evidence>